<dbReference type="InterPro" id="IPR027417">
    <property type="entry name" value="P-loop_NTPase"/>
</dbReference>
<feature type="domain" description="Dynamin N-terminal" evidence="1">
    <location>
        <begin position="42"/>
        <end position="87"/>
    </location>
</feature>
<dbReference type="Pfam" id="PF00350">
    <property type="entry name" value="Dynamin_N"/>
    <property type="match status" value="1"/>
</dbReference>
<reference evidence="2 3" key="1">
    <citation type="submission" date="2021-01" db="EMBL/GenBank/DDBJ databases">
        <title>Draft genome sequence of Micromonospora sp. strain STR1s_6.</title>
        <authorList>
            <person name="Karlyshev A."/>
            <person name="Jawad R."/>
        </authorList>
    </citation>
    <scope>NUCLEOTIDE SEQUENCE [LARGE SCALE GENOMIC DNA]</scope>
    <source>
        <strain evidence="2 3">STR1S-6</strain>
    </source>
</reference>
<feature type="non-terminal residue" evidence="2">
    <location>
        <position position="125"/>
    </location>
</feature>
<dbReference type="Proteomes" id="UP000622245">
    <property type="component" value="Unassembled WGS sequence"/>
</dbReference>
<dbReference type="SUPFAM" id="SSF52540">
    <property type="entry name" value="P-loop containing nucleoside triphosphate hydrolases"/>
    <property type="match status" value="1"/>
</dbReference>
<sequence length="125" mass="12791">MAGIWLDVLDEIARTCSAHGRGDLLQTVRQKRAQLLDPTLRVLVIGEPNQGKSQLINAIINAPACPVGDGRTTVLPTVVRHAKVPSAAVAQAPPPAPGRPAGTAAAVTVERTPVALNEVAAGVAG</sequence>
<name>A0ABS1YJB8_9ACTN</name>
<evidence type="ECO:0000313" key="2">
    <source>
        <dbReference type="EMBL" id="MBM0277530.1"/>
    </source>
</evidence>
<comment type="caution">
    <text evidence="2">The sequence shown here is derived from an EMBL/GenBank/DDBJ whole genome shotgun (WGS) entry which is preliminary data.</text>
</comment>
<dbReference type="RefSeq" id="WP_203149953.1">
    <property type="nucleotide sequence ID" value="NZ_JAEVHL010000107.1"/>
</dbReference>
<proteinExistence type="predicted"/>
<accession>A0ABS1YJB8</accession>
<organism evidence="2 3">
    <name type="scientific">Micromonospora tarensis</name>
    <dbReference type="NCBI Taxonomy" id="2806100"/>
    <lineage>
        <taxon>Bacteria</taxon>
        <taxon>Bacillati</taxon>
        <taxon>Actinomycetota</taxon>
        <taxon>Actinomycetes</taxon>
        <taxon>Micromonosporales</taxon>
        <taxon>Micromonosporaceae</taxon>
        <taxon>Micromonospora</taxon>
    </lineage>
</organism>
<dbReference type="InterPro" id="IPR045063">
    <property type="entry name" value="Dynamin_N"/>
</dbReference>
<gene>
    <name evidence="2" type="ORF">JM949_20170</name>
</gene>
<keyword evidence="3" id="KW-1185">Reference proteome</keyword>
<dbReference type="Gene3D" id="3.40.50.300">
    <property type="entry name" value="P-loop containing nucleotide triphosphate hydrolases"/>
    <property type="match status" value="1"/>
</dbReference>
<evidence type="ECO:0000259" key="1">
    <source>
        <dbReference type="Pfam" id="PF00350"/>
    </source>
</evidence>
<protein>
    <submittedName>
        <fullName evidence="2">Dynamin family protein</fullName>
    </submittedName>
</protein>
<dbReference type="EMBL" id="JAEVHL010000107">
    <property type="protein sequence ID" value="MBM0277530.1"/>
    <property type="molecule type" value="Genomic_DNA"/>
</dbReference>
<evidence type="ECO:0000313" key="3">
    <source>
        <dbReference type="Proteomes" id="UP000622245"/>
    </source>
</evidence>